<feature type="non-terminal residue" evidence="1">
    <location>
        <position position="1"/>
    </location>
</feature>
<dbReference type="Proteomes" id="UP000284657">
    <property type="component" value="Unassembled WGS sequence"/>
</dbReference>
<evidence type="ECO:0000313" key="2">
    <source>
        <dbReference type="Proteomes" id="UP000284657"/>
    </source>
</evidence>
<sequence length="105" mass="11414">KFTLQLAMQTRDGSSAGRLLRVLRNCELFHMEAAIASLDGLRCYNNGIRSESLQKPGADDVDVVQRTSQGRVLSLSDHKHIASLQAALVGFGDVDMLLAVNETSN</sequence>
<proteinExistence type="predicted"/>
<dbReference type="EMBL" id="MBAD02001218">
    <property type="protein sequence ID" value="RLN57091.1"/>
    <property type="molecule type" value="Genomic_DNA"/>
</dbReference>
<name>A0A421G0B0_9STRA</name>
<protein>
    <submittedName>
        <fullName evidence="1">Uncharacterized protein</fullName>
    </submittedName>
</protein>
<comment type="caution">
    <text evidence="1">The sequence shown here is derived from an EMBL/GenBank/DDBJ whole genome shotgun (WGS) entry which is preliminary data.</text>
</comment>
<dbReference type="AlphaFoldDB" id="A0A421G0B0"/>
<accession>A0A421G0B0</accession>
<organism evidence="1 2">
    <name type="scientific">Phytophthora kernoviae</name>
    <dbReference type="NCBI Taxonomy" id="325452"/>
    <lineage>
        <taxon>Eukaryota</taxon>
        <taxon>Sar</taxon>
        <taxon>Stramenopiles</taxon>
        <taxon>Oomycota</taxon>
        <taxon>Peronosporomycetes</taxon>
        <taxon>Peronosporales</taxon>
        <taxon>Peronosporaceae</taxon>
        <taxon>Phytophthora</taxon>
    </lineage>
</organism>
<reference evidence="1 2" key="1">
    <citation type="submission" date="2018-07" db="EMBL/GenBank/DDBJ databases">
        <title>Genome sequencing of oomycete isolates from Chile give support for New Zealand origin for Phytophthora kernoviae and make available the first Nothophytophthora sp. genome.</title>
        <authorList>
            <person name="Studholme D.J."/>
            <person name="Sanfuentes E."/>
            <person name="Panda P."/>
            <person name="Hill R."/>
            <person name="Sambles C."/>
            <person name="Grant M."/>
            <person name="Williams N.M."/>
            <person name="Mcdougal R.L."/>
        </authorList>
    </citation>
    <scope>NUCLEOTIDE SEQUENCE [LARGE SCALE GENOMIC DNA]</scope>
    <source>
        <strain evidence="1">Chile7</strain>
    </source>
</reference>
<gene>
    <name evidence="1" type="ORF">BBJ29_007982</name>
</gene>
<evidence type="ECO:0000313" key="1">
    <source>
        <dbReference type="EMBL" id="RLN57091.1"/>
    </source>
</evidence>